<sequence>MSPSLLWVNFPAWSARKNPPRKEVIQMGRRTFSKDKIRRSQARGLNPRQIEEAREADRQAAWLLHRVLEEHDVAEAEADGDPSEQGTETEGDKPSN</sequence>
<comment type="caution">
    <text evidence="2">The sequence shown here is derived from an EMBL/GenBank/DDBJ whole genome shotgun (WGS) entry which is preliminary data.</text>
</comment>
<dbReference type="Proteomes" id="UP000176897">
    <property type="component" value="Unassembled WGS sequence"/>
</dbReference>
<accession>A0A1F7UPJ0</accession>
<evidence type="ECO:0000313" key="3">
    <source>
        <dbReference type="Proteomes" id="UP000176897"/>
    </source>
</evidence>
<feature type="region of interest" description="Disordered" evidence="1">
    <location>
        <begin position="71"/>
        <end position="96"/>
    </location>
</feature>
<dbReference type="EMBL" id="MGEJ01000014">
    <property type="protein sequence ID" value="OGL80192.1"/>
    <property type="molecule type" value="Genomic_DNA"/>
</dbReference>
<evidence type="ECO:0000313" key="2">
    <source>
        <dbReference type="EMBL" id="OGL80192.1"/>
    </source>
</evidence>
<name>A0A1F7UPJ0_9BACT</name>
<organism evidence="2 3">
    <name type="scientific">Candidatus Uhrbacteria bacterium RIFCSPLOWO2_01_FULL_47_24</name>
    <dbReference type="NCBI Taxonomy" id="1802401"/>
    <lineage>
        <taxon>Bacteria</taxon>
        <taxon>Candidatus Uhriibacteriota</taxon>
    </lineage>
</organism>
<reference evidence="2 3" key="1">
    <citation type="journal article" date="2016" name="Nat. Commun.">
        <title>Thousands of microbial genomes shed light on interconnected biogeochemical processes in an aquifer system.</title>
        <authorList>
            <person name="Anantharaman K."/>
            <person name="Brown C.T."/>
            <person name="Hug L.A."/>
            <person name="Sharon I."/>
            <person name="Castelle C.J."/>
            <person name="Probst A.J."/>
            <person name="Thomas B.C."/>
            <person name="Singh A."/>
            <person name="Wilkins M.J."/>
            <person name="Karaoz U."/>
            <person name="Brodie E.L."/>
            <person name="Williams K.H."/>
            <person name="Hubbard S.S."/>
            <person name="Banfield J.F."/>
        </authorList>
    </citation>
    <scope>NUCLEOTIDE SEQUENCE [LARGE SCALE GENOMIC DNA]</scope>
</reference>
<protein>
    <submittedName>
        <fullName evidence="2">Uncharacterized protein</fullName>
    </submittedName>
</protein>
<dbReference type="AlphaFoldDB" id="A0A1F7UPJ0"/>
<proteinExistence type="predicted"/>
<evidence type="ECO:0000256" key="1">
    <source>
        <dbReference type="SAM" id="MobiDB-lite"/>
    </source>
</evidence>
<gene>
    <name evidence="2" type="ORF">A3B21_02365</name>
</gene>